<dbReference type="InterPro" id="IPR006896">
    <property type="entry name" value="Sec23/24_trunk_dom"/>
</dbReference>
<dbReference type="GO" id="GO:0000149">
    <property type="term" value="F:SNARE binding"/>
    <property type="evidence" value="ECO:0007669"/>
    <property type="project" value="TreeGrafter"/>
</dbReference>
<name>A0A078ARQ3_STYLE</name>
<dbReference type="OMA" id="WISTMSM"/>
<dbReference type="SUPFAM" id="SSF82919">
    <property type="entry name" value="Zn-finger domain of Sec23/24"/>
    <property type="match status" value="1"/>
</dbReference>
<dbReference type="InParanoid" id="A0A078ARQ3"/>
<dbReference type="GO" id="GO:0090110">
    <property type="term" value="P:COPII-coated vesicle cargo loading"/>
    <property type="evidence" value="ECO:0007669"/>
    <property type="project" value="TreeGrafter"/>
</dbReference>
<dbReference type="GO" id="GO:0030127">
    <property type="term" value="C:COPII vesicle coat"/>
    <property type="evidence" value="ECO:0007669"/>
    <property type="project" value="InterPro"/>
</dbReference>
<evidence type="ECO:0000313" key="4">
    <source>
        <dbReference type="Proteomes" id="UP000039865"/>
    </source>
</evidence>
<dbReference type="AlphaFoldDB" id="A0A078ARQ3"/>
<dbReference type="GO" id="GO:0006886">
    <property type="term" value="P:intracellular protein transport"/>
    <property type="evidence" value="ECO:0007669"/>
    <property type="project" value="InterPro"/>
</dbReference>
<keyword evidence="4" id="KW-1185">Reference proteome</keyword>
<dbReference type="SUPFAM" id="SSF53300">
    <property type="entry name" value="vWA-like"/>
    <property type="match status" value="1"/>
</dbReference>
<dbReference type="Pfam" id="PF04811">
    <property type="entry name" value="Sec23_trunk"/>
    <property type="match status" value="1"/>
</dbReference>
<dbReference type="InterPro" id="IPR036174">
    <property type="entry name" value="Znf_Sec23_Sec24_sf"/>
</dbReference>
<sequence length="714" mass="81381">MVSKKQPNYQKQIYKQYQQVIQPQNIQPRQIQHQLSQTQTIQPFHQIKKSIENQQKSMSCFSESKQDQSNNEIQDQLNMIQPAKYLNSNQKSLNNKSNRNSLSQDISFNMNVQPQNAISSSRKKISFQKQQPKSSAGFKKMQTPSKIAQIPSLTEEKRSYKHEVDTNVFSISLGCLKYGTELAIGNPIYFQNSFNTDCDNCQGIFNKFSIIAQENSQQVWNCEFCYHKNLVDIAQENIPKSDTIDYILETPFKEEEEKEITNNLQSQNDISVVYCLDISDSMNNIAHQQFVPKDQKLISLSKAWSRLDCVYSVISAEFKEMAKEHPNRKVGAVTFGDRISIIGDGQRNTEEISYKQLGDYELIVSKSIACAKKQFSNPISQCWSPLIYKIVKVNTERNTALGPAILSSISIAGEGSSGSQVIVCTDGIANIGLGALNKPQNKLESAQFYQKLGELAQEKGVTVNIVTLIGQDCKIHDISPVVELSGGQIERVDPVELRDNFMKRFNRKVLATNVCLKVKLHKALQFRNEVDQNLSCNKTILTKQFGNINEDTDVTFEYKLKSVKDLIEMQDFDLTQLNQLPFQVQIYYTALNGSKCMRVISSQTQISSDKEFLEKNANIEILGLNAIQQSSKLARQGYYETAKVAAKAWYNKLERIAQDNNNMAQIEQFNNFKQKFEVVYGVFKQENAQYKSDRVSQILFSNSRINRAQFQNKI</sequence>
<proteinExistence type="predicted"/>
<dbReference type="OrthoDB" id="10064214at2759"/>
<gene>
    <name evidence="3" type="primary">Contig18616.g19777</name>
    <name evidence="3" type="ORF">STYLEM_13732</name>
</gene>
<dbReference type="GO" id="GO:0008270">
    <property type="term" value="F:zinc ion binding"/>
    <property type="evidence" value="ECO:0007669"/>
    <property type="project" value="InterPro"/>
</dbReference>
<dbReference type="InterPro" id="IPR050550">
    <property type="entry name" value="SEC23_SEC24_subfamily"/>
</dbReference>
<dbReference type="InterPro" id="IPR036465">
    <property type="entry name" value="vWFA_dom_sf"/>
</dbReference>
<dbReference type="GO" id="GO:0070971">
    <property type="term" value="C:endoplasmic reticulum exit site"/>
    <property type="evidence" value="ECO:0007669"/>
    <property type="project" value="TreeGrafter"/>
</dbReference>
<dbReference type="EMBL" id="CCKQ01013045">
    <property type="protein sequence ID" value="CDW84666.1"/>
    <property type="molecule type" value="Genomic_DNA"/>
</dbReference>
<feature type="region of interest" description="Disordered" evidence="1">
    <location>
        <begin position="119"/>
        <end position="145"/>
    </location>
</feature>
<dbReference type="PANTHER" id="PTHR13803:SF36">
    <property type="entry name" value="TYPE A VON WILLEBRAND FACTOR DOMAIN-CONTAINING PROTEIN"/>
    <property type="match status" value="1"/>
</dbReference>
<accession>A0A078ARQ3</accession>
<evidence type="ECO:0000313" key="3">
    <source>
        <dbReference type="EMBL" id="CDW84666.1"/>
    </source>
</evidence>
<organism evidence="3 4">
    <name type="scientific">Stylonychia lemnae</name>
    <name type="common">Ciliate</name>
    <dbReference type="NCBI Taxonomy" id="5949"/>
    <lineage>
        <taxon>Eukaryota</taxon>
        <taxon>Sar</taxon>
        <taxon>Alveolata</taxon>
        <taxon>Ciliophora</taxon>
        <taxon>Intramacronucleata</taxon>
        <taxon>Spirotrichea</taxon>
        <taxon>Stichotrichia</taxon>
        <taxon>Sporadotrichida</taxon>
        <taxon>Oxytrichidae</taxon>
        <taxon>Stylonychinae</taxon>
        <taxon>Stylonychia</taxon>
    </lineage>
</organism>
<dbReference type="PANTHER" id="PTHR13803">
    <property type="entry name" value="SEC24-RELATED PROTEIN"/>
    <property type="match status" value="1"/>
</dbReference>
<evidence type="ECO:0000259" key="2">
    <source>
        <dbReference type="Pfam" id="PF04811"/>
    </source>
</evidence>
<dbReference type="SUPFAM" id="SSF81995">
    <property type="entry name" value="beta-sandwich domain of Sec23/24"/>
    <property type="match status" value="1"/>
</dbReference>
<dbReference type="Gene3D" id="3.40.50.410">
    <property type="entry name" value="von Willebrand factor, type A domain"/>
    <property type="match status" value="1"/>
</dbReference>
<protein>
    <submittedName>
        <fullName evidence="3">Type a von willebrand factor domain-containing protein</fullName>
    </submittedName>
</protein>
<dbReference type="Gene3D" id="2.30.30.380">
    <property type="entry name" value="Zn-finger domain of Sec23/24"/>
    <property type="match status" value="1"/>
</dbReference>
<evidence type="ECO:0000256" key="1">
    <source>
        <dbReference type="SAM" id="MobiDB-lite"/>
    </source>
</evidence>
<reference evidence="3 4" key="1">
    <citation type="submission" date="2014-06" db="EMBL/GenBank/DDBJ databases">
        <authorList>
            <person name="Swart Estienne"/>
        </authorList>
    </citation>
    <scope>NUCLEOTIDE SEQUENCE [LARGE SCALE GENOMIC DNA]</scope>
    <source>
        <strain evidence="3 4">130c</strain>
    </source>
</reference>
<dbReference type="Proteomes" id="UP000039865">
    <property type="component" value="Unassembled WGS sequence"/>
</dbReference>
<feature type="domain" description="Sec23/Sec24 trunk" evidence="2">
    <location>
        <begin position="307"/>
        <end position="494"/>
    </location>
</feature>